<organism evidence="2 3">
    <name type="scientific">Aspergillus mulundensis</name>
    <dbReference type="NCBI Taxonomy" id="1810919"/>
    <lineage>
        <taxon>Eukaryota</taxon>
        <taxon>Fungi</taxon>
        <taxon>Dikarya</taxon>
        <taxon>Ascomycota</taxon>
        <taxon>Pezizomycotina</taxon>
        <taxon>Eurotiomycetes</taxon>
        <taxon>Eurotiomycetidae</taxon>
        <taxon>Eurotiales</taxon>
        <taxon>Aspergillaceae</taxon>
        <taxon>Aspergillus</taxon>
        <taxon>Aspergillus subgen. Nidulantes</taxon>
    </lineage>
</organism>
<evidence type="ECO:0000313" key="3">
    <source>
        <dbReference type="Proteomes" id="UP000256690"/>
    </source>
</evidence>
<evidence type="ECO:0000313" key="2">
    <source>
        <dbReference type="EMBL" id="RDW65896.1"/>
    </source>
</evidence>
<accession>A0A3D8QVQ2</accession>
<keyword evidence="3" id="KW-1185">Reference proteome</keyword>
<protein>
    <submittedName>
        <fullName evidence="2">Uncharacterized protein</fullName>
    </submittedName>
</protein>
<feature type="compositionally biased region" description="Low complexity" evidence="1">
    <location>
        <begin position="46"/>
        <end position="58"/>
    </location>
</feature>
<feature type="compositionally biased region" description="Pro residues" evidence="1">
    <location>
        <begin position="195"/>
        <end position="206"/>
    </location>
</feature>
<dbReference type="AlphaFoldDB" id="A0A3D8QVQ2"/>
<name>A0A3D8QVQ2_9EURO</name>
<reference evidence="2 3" key="1">
    <citation type="journal article" date="2018" name="IMA Fungus">
        <title>IMA Genome-F 9: Draft genome sequence of Annulohypoxylon stygium, Aspergillus mulundensis, Berkeleyomyces basicola (syn. Thielaviopsis basicola), Ceratocystis smalleyi, two Cercospora beticola strains, Coleophoma cylindrospora, Fusarium fracticaudum, Phialophora cf. hyalina, and Morchella septimelata.</title>
        <authorList>
            <person name="Wingfield B.D."/>
            <person name="Bills G.F."/>
            <person name="Dong Y."/>
            <person name="Huang W."/>
            <person name="Nel W.J."/>
            <person name="Swalarsk-Parry B.S."/>
            <person name="Vaghefi N."/>
            <person name="Wilken P.M."/>
            <person name="An Z."/>
            <person name="de Beer Z.W."/>
            <person name="De Vos L."/>
            <person name="Chen L."/>
            <person name="Duong T.A."/>
            <person name="Gao Y."/>
            <person name="Hammerbacher A."/>
            <person name="Kikkert J.R."/>
            <person name="Li Y."/>
            <person name="Li H."/>
            <person name="Li K."/>
            <person name="Li Q."/>
            <person name="Liu X."/>
            <person name="Ma X."/>
            <person name="Naidoo K."/>
            <person name="Pethybridge S.J."/>
            <person name="Sun J."/>
            <person name="Steenkamp E.T."/>
            <person name="van der Nest M.A."/>
            <person name="van Wyk S."/>
            <person name="Wingfield M.J."/>
            <person name="Xiong C."/>
            <person name="Yue Q."/>
            <person name="Zhang X."/>
        </authorList>
    </citation>
    <scope>NUCLEOTIDE SEQUENCE [LARGE SCALE GENOMIC DNA]</scope>
    <source>
        <strain evidence="2 3">DSM 5745</strain>
    </source>
</reference>
<dbReference type="Proteomes" id="UP000256690">
    <property type="component" value="Unassembled WGS sequence"/>
</dbReference>
<sequence>MSQLRRFKNVVVQKVPSPVFTAPQRGYPGSSAPSFPQLSRPRRDSVPSLRSSRASPLSQVTHVASNPRSFVSRIPVRSQAPTGVRSLRQTLTASTKARILSWMDSIPNYRFRSRLPTPNTVRSLPDTVGKNLLTSSKRDYILSWLTAVPQCRLPTTTTPSFKDDAPTPRHSFKDDSLFLEIAQEQRSRPRVQRQAPPPTPQRPTPVPSLDSPDVFLALASARQTGRRGPWTTERSTTTSRSASTASKPTSAMAKGTRKRKPAKHVRFGEVTVVDANHPRWINPQLDVFRR</sequence>
<evidence type="ECO:0000256" key="1">
    <source>
        <dbReference type="SAM" id="MobiDB-lite"/>
    </source>
</evidence>
<feature type="region of interest" description="Disordered" evidence="1">
    <location>
        <begin position="19"/>
        <end position="58"/>
    </location>
</feature>
<comment type="caution">
    <text evidence="2">The sequence shown here is derived from an EMBL/GenBank/DDBJ whole genome shotgun (WGS) entry which is preliminary data.</text>
</comment>
<dbReference type="RefSeq" id="XP_026599999.1">
    <property type="nucleotide sequence ID" value="XM_026751651.1"/>
</dbReference>
<feature type="compositionally biased region" description="Low complexity" evidence="1">
    <location>
        <begin position="231"/>
        <end position="251"/>
    </location>
</feature>
<gene>
    <name evidence="2" type="ORF">DSM5745_09635</name>
</gene>
<dbReference type="GeneID" id="38120005"/>
<proteinExistence type="predicted"/>
<feature type="region of interest" description="Disordered" evidence="1">
    <location>
        <begin position="185"/>
        <end position="263"/>
    </location>
</feature>
<dbReference type="EMBL" id="PVWQ01000013">
    <property type="protein sequence ID" value="RDW65896.1"/>
    <property type="molecule type" value="Genomic_DNA"/>
</dbReference>